<feature type="compositionally biased region" description="Basic residues" evidence="1">
    <location>
        <begin position="33"/>
        <end position="42"/>
    </location>
</feature>
<feature type="region of interest" description="Disordered" evidence="1">
    <location>
        <begin position="1"/>
        <end position="74"/>
    </location>
</feature>
<feature type="non-terminal residue" evidence="2">
    <location>
        <position position="139"/>
    </location>
</feature>
<proteinExistence type="predicted"/>
<accession>A0A6J4S362</accession>
<organism evidence="2">
    <name type="scientific">uncultured Solirubrobacteraceae bacterium</name>
    <dbReference type="NCBI Taxonomy" id="1162706"/>
    <lineage>
        <taxon>Bacteria</taxon>
        <taxon>Bacillati</taxon>
        <taxon>Actinomycetota</taxon>
        <taxon>Thermoleophilia</taxon>
        <taxon>Solirubrobacterales</taxon>
        <taxon>Solirubrobacteraceae</taxon>
        <taxon>environmental samples</taxon>
    </lineage>
</organism>
<feature type="compositionally biased region" description="Basic and acidic residues" evidence="1">
    <location>
        <begin position="127"/>
        <end position="139"/>
    </location>
</feature>
<reference evidence="2" key="1">
    <citation type="submission" date="2020-02" db="EMBL/GenBank/DDBJ databases">
        <authorList>
            <person name="Meier V. D."/>
        </authorList>
    </citation>
    <scope>NUCLEOTIDE SEQUENCE</scope>
    <source>
        <strain evidence="2">AVDCRST_MAG67</strain>
    </source>
</reference>
<sequence>AFHGSGPGKPRIRGGRDARHGAAGGDDEVQRGARQRGRHAGGRRPAPELQGRTGPLRRRQAHRHRWSVHGDQGAHRGLLGLAVRVARRGDRVAQARAVRRRRRARAAPGLRDRGLRRRAHSRAARGRGADARADRQAEV</sequence>
<evidence type="ECO:0000256" key="1">
    <source>
        <dbReference type="SAM" id="MobiDB-lite"/>
    </source>
</evidence>
<dbReference type="AlphaFoldDB" id="A0A6J4S362"/>
<name>A0A6J4S362_9ACTN</name>
<feature type="region of interest" description="Disordered" evidence="1">
    <location>
        <begin position="94"/>
        <end position="139"/>
    </location>
</feature>
<protein>
    <submittedName>
        <fullName evidence="2">PhnB protein</fullName>
    </submittedName>
</protein>
<feature type="compositionally biased region" description="Basic residues" evidence="1">
    <location>
        <begin position="55"/>
        <end position="67"/>
    </location>
</feature>
<dbReference type="EMBL" id="CADCVQ010000056">
    <property type="protein sequence ID" value="CAA9488109.1"/>
    <property type="molecule type" value="Genomic_DNA"/>
</dbReference>
<evidence type="ECO:0000313" key="2">
    <source>
        <dbReference type="EMBL" id="CAA9488109.1"/>
    </source>
</evidence>
<feature type="compositionally biased region" description="Basic residues" evidence="1">
    <location>
        <begin position="114"/>
        <end position="125"/>
    </location>
</feature>
<gene>
    <name evidence="2" type="ORF">AVDCRST_MAG67-1176</name>
</gene>
<feature type="non-terminal residue" evidence="2">
    <location>
        <position position="1"/>
    </location>
</feature>